<dbReference type="STRING" id="933084.A0A067QES2"/>
<protein>
    <submittedName>
        <fullName evidence="1">Uncharacterized protein</fullName>
    </submittedName>
</protein>
<evidence type="ECO:0000313" key="2">
    <source>
        <dbReference type="Proteomes" id="UP000027265"/>
    </source>
</evidence>
<dbReference type="EMBL" id="KL197709">
    <property type="protein sequence ID" value="KDQ64685.1"/>
    <property type="molecule type" value="Genomic_DNA"/>
</dbReference>
<dbReference type="Proteomes" id="UP000027265">
    <property type="component" value="Unassembled WGS sequence"/>
</dbReference>
<dbReference type="InParanoid" id="A0A067QES2"/>
<dbReference type="AlphaFoldDB" id="A0A067QES2"/>
<keyword evidence="2" id="KW-1185">Reference proteome</keyword>
<proteinExistence type="predicted"/>
<evidence type="ECO:0000313" key="1">
    <source>
        <dbReference type="EMBL" id="KDQ64685.1"/>
    </source>
</evidence>
<name>A0A067QES2_9AGAM</name>
<gene>
    <name evidence="1" type="ORF">JAAARDRAFT_145694</name>
</gene>
<organism evidence="1 2">
    <name type="scientific">Jaapia argillacea MUCL 33604</name>
    <dbReference type="NCBI Taxonomy" id="933084"/>
    <lineage>
        <taxon>Eukaryota</taxon>
        <taxon>Fungi</taxon>
        <taxon>Dikarya</taxon>
        <taxon>Basidiomycota</taxon>
        <taxon>Agaricomycotina</taxon>
        <taxon>Agaricomycetes</taxon>
        <taxon>Agaricomycetidae</taxon>
        <taxon>Jaapiales</taxon>
        <taxon>Jaapiaceae</taxon>
        <taxon>Jaapia</taxon>
    </lineage>
</organism>
<accession>A0A067QES2</accession>
<sequence>MTSLFPAPAPSLPDSTTALIKGCYPTSSPIHLCISHLRSRPQGKALLFTPSRPAFPAGLKEFDDAWLASCGGHGRISGLTARVKVLYPPSPAHLALVLSMLHVSKETENYPLIACEEAPSLVVLHEISSYFLPADPSHTISSYLSLVAHALAAVNMMNATRPGTSLVLFDSRIDELKLPVIEPVFRRLNFENGDEDTPDPPVRKESVSFLVAKYFEWCGTVENASSANATRSDSLDAETGGVEKRTRLRLVHTAGRSEDILWEWAEKAGPARPSTERLGIEFDWTPAIQ</sequence>
<dbReference type="OrthoDB" id="3224367at2759"/>
<reference evidence="2" key="1">
    <citation type="journal article" date="2014" name="Proc. Natl. Acad. Sci. U.S.A.">
        <title>Extensive sampling of basidiomycete genomes demonstrates inadequacy of the white-rot/brown-rot paradigm for wood decay fungi.</title>
        <authorList>
            <person name="Riley R."/>
            <person name="Salamov A.A."/>
            <person name="Brown D.W."/>
            <person name="Nagy L.G."/>
            <person name="Floudas D."/>
            <person name="Held B.W."/>
            <person name="Levasseur A."/>
            <person name="Lombard V."/>
            <person name="Morin E."/>
            <person name="Otillar R."/>
            <person name="Lindquist E.A."/>
            <person name="Sun H."/>
            <person name="LaButti K.M."/>
            <person name="Schmutz J."/>
            <person name="Jabbour D."/>
            <person name="Luo H."/>
            <person name="Baker S.E."/>
            <person name="Pisabarro A.G."/>
            <person name="Walton J.D."/>
            <person name="Blanchette R.A."/>
            <person name="Henrissat B."/>
            <person name="Martin F."/>
            <person name="Cullen D."/>
            <person name="Hibbett D.S."/>
            <person name="Grigoriev I.V."/>
        </authorList>
    </citation>
    <scope>NUCLEOTIDE SEQUENCE [LARGE SCALE GENOMIC DNA]</scope>
    <source>
        <strain evidence="2">MUCL 33604</strain>
    </source>
</reference>
<dbReference type="HOGENOM" id="CLU_963325_0_0_1"/>